<feature type="non-terminal residue" evidence="1">
    <location>
        <position position="1"/>
    </location>
</feature>
<keyword evidence="2" id="KW-1185">Reference proteome</keyword>
<protein>
    <submittedName>
        <fullName evidence="1">Uncharacterized protein</fullName>
    </submittedName>
</protein>
<evidence type="ECO:0000313" key="2">
    <source>
        <dbReference type="Proteomes" id="UP000767947"/>
    </source>
</evidence>
<name>A0ABX1QQ40_9FLAO</name>
<organism evidence="1 2">
    <name type="scientific">Flavobacterium solisilvae</name>
    <dbReference type="NCBI Taxonomy" id="1852019"/>
    <lineage>
        <taxon>Bacteria</taxon>
        <taxon>Pseudomonadati</taxon>
        <taxon>Bacteroidota</taxon>
        <taxon>Flavobacteriia</taxon>
        <taxon>Flavobacteriales</taxon>
        <taxon>Flavobacteriaceae</taxon>
        <taxon>Flavobacterium</taxon>
    </lineage>
</organism>
<reference evidence="1 2" key="1">
    <citation type="submission" date="2020-02" db="EMBL/GenBank/DDBJ databases">
        <title>Flavobacterium sp. genome.</title>
        <authorList>
            <person name="Jung H.S."/>
            <person name="Baek J.H."/>
            <person name="Jeon C.O."/>
        </authorList>
    </citation>
    <scope>NUCLEOTIDE SEQUENCE [LARGE SCALE GENOMIC DNA]</scope>
    <source>
        <strain evidence="1 2">SE-s27</strain>
    </source>
</reference>
<dbReference type="Proteomes" id="UP000767947">
    <property type="component" value="Unassembled WGS sequence"/>
</dbReference>
<feature type="non-terminal residue" evidence="1">
    <location>
        <position position="106"/>
    </location>
</feature>
<gene>
    <name evidence="1" type="ORF">G6042_00515</name>
</gene>
<evidence type="ECO:0000313" key="1">
    <source>
        <dbReference type="EMBL" id="NMH23758.1"/>
    </source>
</evidence>
<accession>A0ABX1QQ40</accession>
<comment type="caution">
    <text evidence="1">The sequence shown here is derived from an EMBL/GenBank/DDBJ whole genome shotgun (WGS) entry which is preliminary data.</text>
</comment>
<dbReference type="EMBL" id="JAAMPT010000110">
    <property type="protein sequence ID" value="NMH23758.1"/>
    <property type="molecule type" value="Genomic_DNA"/>
</dbReference>
<proteinExistence type="predicted"/>
<sequence>AIDLFSLLGSNAQTGGTWSPALASGTGILNPAIDVSATYTYTVAGIAPCVDDTATVEVIINQGPEAGNNNSITVCQNSPQQDLFALLGPNAQTGGTWSPALASGTS</sequence>